<dbReference type="SUPFAM" id="SSF74942">
    <property type="entry name" value="YhbC-like, C-terminal domain"/>
    <property type="match status" value="1"/>
</dbReference>
<evidence type="ECO:0000256" key="2">
    <source>
        <dbReference type="ARBA" id="ARBA00022517"/>
    </source>
</evidence>
<comment type="caution">
    <text evidence="7">The sequence shown here is derived from an EMBL/GenBank/DDBJ whole genome shotgun (WGS) entry which is preliminary data.</text>
</comment>
<dbReference type="PANTHER" id="PTHR33867">
    <property type="entry name" value="RIBOSOME MATURATION FACTOR RIMP"/>
    <property type="match status" value="1"/>
</dbReference>
<evidence type="ECO:0000313" key="8">
    <source>
        <dbReference type="Proteomes" id="UP001500238"/>
    </source>
</evidence>
<dbReference type="CDD" id="cd01734">
    <property type="entry name" value="YlxS_C"/>
    <property type="match status" value="1"/>
</dbReference>
<dbReference type="HAMAP" id="MF_01077">
    <property type="entry name" value="RimP"/>
    <property type="match status" value="1"/>
</dbReference>
<organism evidence="7 8">
    <name type="scientific">Sphingomonas insulae</name>
    <dbReference type="NCBI Taxonomy" id="424800"/>
    <lineage>
        <taxon>Bacteria</taxon>
        <taxon>Pseudomonadati</taxon>
        <taxon>Pseudomonadota</taxon>
        <taxon>Alphaproteobacteria</taxon>
        <taxon>Sphingomonadales</taxon>
        <taxon>Sphingomonadaceae</taxon>
        <taxon>Sphingomonas</taxon>
    </lineage>
</organism>
<feature type="compositionally biased region" description="Acidic residues" evidence="4">
    <location>
        <begin position="171"/>
        <end position="182"/>
    </location>
</feature>
<keyword evidence="2 3" id="KW-0690">Ribosome biogenesis</keyword>
<dbReference type="Gene3D" id="3.30.300.70">
    <property type="entry name" value="RimP-like superfamily, N-terminal"/>
    <property type="match status" value="1"/>
</dbReference>
<evidence type="ECO:0000259" key="6">
    <source>
        <dbReference type="Pfam" id="PF17384"/>
    </source>
</evidence>
<dbReference type="Gene3D" id="2.30.30.180">
    <property type="entry name" value="Ribosome maturation factor RimP, C-terminal domain"/>
    <property type="match status" value="1"/>
</dbReference>
<evidence type="ECO:0000256" key="1">
    <source>
        <dbReference type="ARBA" id="ARBA00022490"/>
    </source>
</evidence>
<evidence type="ECO:0000259" key="5">
    <source>
        <dbReference type="Pfam" id="PF02576"/>
    </source>
</evidence>
<dbReference type="EMBL" id="BAAAES010000008">
    <property type="protein sequence ID" value="GAA0667386.1"/>
    <property type="molecule type" value="Genomic_DNA"/>
</dbReference>
<feature type="domain" description="Ribosome maturation factor RimP N-terminal" evidence="5">
    <location>
        <begin position="10"/>
        <end position="89"/>
    </location>
</feature>
<accession>A0ABN1HTV8</accession>
<dbReference type="Proteomes" id="UP001500238">
    <property type="component" value="Unassembled WGS sequence"/>
</dbReference>
<dbReference type="InterPro" id="IPR035956">
    <property type="entry name" value="RimP_N_sf"/>
</dbReference>
<comment type="similarity">
    <text evidence="3">Belongs to the RimP family.</text>
</comment>
<dbReference type="SUPFAM" id="SSF75420">
    <property type="entry name" value="YhbC-like, N-terminal domain"/>
    <property type="match status" value="1"/>
</dbReference>
<dbReference type="Pfam" id="PF02576">
    <property type="entry name" value="RimP_N"/>
    <property type="match status" value="1"/>
</dbReference>
<dbReference type="PANTHER" id="PTHR33867:SF1">
    <property type="entry name" value="RIBOSOME MATURATION FACTOR RIMP"/>
    <property type="match status" value="1"/>
</dbReference>
<comment type="function">
    <text evidence="3">Required for maturation of 30S ribosomal subunits.</text>
</comment>
<sequence length="203" mass="21962">MADIALLTQLIEPEATALGFDLVRVKMTGGKSDPTLQIMAERPDTGQLTIDDCAELSRRVSESFDALEADGRDPMPDAYRLEVSSPGIDRPLTRPKDYATWAGHEARITLVEKIDNRKILTGDLVGIDGDQVSIDVRGHTRMTVGLAAIHDAKLTITDRLLAATAPLSSDGADEFEEVSPEADADHPHDTDTNDNDALSEGQK</sequence>
<reference evidence="7 8" key="1">
    <citation type="journal article" date="2019" name="Int. J. Syst. Evol. Microbiol.">
        <title>The Global Catalogue of Microorganisms (GCM) 10K type strain sequencing project: providing services to taxonomists for standard genome sequencing and annotation.</title>
        <authorList>
            <consortium name="The Broad Institute Genomics Platform"/>
            <consortium name="The Broad Institute Genome Sequencing Center for Infectious Disease"/>
            <person name="Wu L."/>
            <person name="Ma J."/>
        </authorList>
    </citation>
    <scope>NUCLEOTIDE SEQUENCE [LARGE SCALE GENOMIC DNA]</scope>
    <source>
        <strain evidence="7 8">JCM 14603</strain>
    </source>
</reference>
<evidence type="ECO:0000313" key="7">
    <source>
        <dbReference type="EMBL" id="GAA0667386.1"/>
    </source>
</evidence>
<protein>
    <recommendedName>
        <fullName evidence="3">Ribosome maturation factor RimP</fullName>
    </recommendedName>
</protein>
<feature type="region of interest" description="Disordered" evidence="4">
    <location>
        <begin position="168"/>
        <end position="203"/>
    </location>
</feature>
<dbReference type="NCBIfam" id="NF011229">
    <property type="entry name" value="PRK14636.1"/>
    <property type="match status" value="1"/>
</dbReference>
<comment type="subcellular location">
    <subcellularLocation>
        <location evidence="3">Cytoplasm</location>
    </subcellularLocation>
</comment>
<proteinExistence type="inferred from homology"/>
<dbReference type="RefSeq" id="WP_163959236.1">
    <property type="nucleotide sequence ID" value="NZ_BAAAES010000008.1"/>
</dbReference>
<gene>
    <name evidence="3 7" type="primary">rimP</name>
    <name evidence="7" type="ORF">GCM10009102_16780</name>
</gene>
<keyword evidence="1 3" id="KW-0963">Cytoplasm</keyword>
<dbReference type="InterPro" id="IPR028998">
    <property type="entry name" value="RimP_C"/>
</dbReference>
<keyword evidence="8" id="KW-1185">Reference proteome</keyword>
<evidence type="ECO:0000256" key="4">
    <source>
        <dbReference type="SAM" id="MobiDB-lite"/>
    </source>
</evidence>
<feature type="domain" description="Ribosome maturation factor RimP C-terminal" evidence="6">
    <location>
        <begin position="92"/>
        <end position="157"/>
    </location>
</feature>
<name>A0ABN1HTV8_9SPHN</name>
<evidence type="ECO:0000256" key="3">
    <source>
        <dbReference type="HAMAP-Rule" id="MF_01077"/>
    </source>
</evidence>
<dbReference type="InterPro" id="IPR036847">
    <property type="entry name" value="RimP_C_sf"/>
</dbReference>
<dbReference type="InterPro" id="IPR028989">
    <property type="entry name" value="RimP_N"/>
</dbReference>
<dbReference type="Pfam" id="PF17384">
    <property type="entry name" value="DUF150_C"/>
    <property type="match status" value="1"/>
</dbReference>
<dbReference type="InterPro" id="IPR003728">
    <property type="entry name" value="Ribosome_maturation_RimP"/>
</dbReference>